<reference evidence="1" key="2">
    <citation type="journal article" date="2022" name="New Phytol.">
        <title>Evolutionary transition to the ectomycorrhizal habit in the genomes of a hyperdiverse lineage of mushroom-forming fungi.</title>
        <authorList>
            <person name="Looney B."/>
            <person name="Miyauchi S."/>
            <person name="Morin E."/>
            <person name="Drula E."/>
            <person name="Courty P.E."/>
            <person name="Kohler A."/>
            <person name="Kuo A."/>
            <person name="LaButti K."/>
            <person name="Pangilinan J."/>
            <person name="Lipzen A."/>
            <person name="Riley R."/>
            <person name="Andreopoulos W."/>
            <person name="He G."/>
            <person name="Johnson J."/>
            <person name="Nolan M."/>
            <person name="Tritt A."/>
            <person name="Barry K.W."/>
            <person name="Grigoriev I.V."/>
            <person name="Nagy L.G."/>
            <person name="Hibbett D."/>
            <person name="Henrissat B."/>
            <person name="Matheny P.B."/>
            <person name="Labbe J."/>
            <person name="Martin F.M."/>
        </authorList>
    </citation>
    <scope>NUCLEOTIDE SEQUENCE</scope>
    <source>
        <strain evidence="1">HHB10654</strain>
    </source>
</reference>
<dbReference type="EMBL" id="MU277187">
    <property type="protein sequence ID" value="KAI0068929.1"/>
    <property type="molecule type" value="Genomic_DNA"/>
</dbReference>
<accession>A0ACB8TKE0</accession>
<evidence type="ECO:0000313" key="1">
    <source>
        <dbReference type="EMBL" id="KAI0068929.1"/>
    </source>
</evidence>
<protein>
    <submittedName>
        <fullName evidence="1">Uncharacterized protein</fullName>
    </submittedName>
</protein>
<reference evidence="1" key="1">
    <citation type="submission" date="2021-03" db="EMBL/GenBank/DDBJ databases">
        <authorList>
            <consortium name="DOE Joint Genome Institute"/>
            <person name="Ahrendt S."/>
            <person name="Looney B.P."/>
            <person name="Miyauchi S."/>
            <person name="Morin E."/>
            <person name="Drula E."/>
            <person name="Courty P.E."/>
            <person name="Chicoki N."/>
            <person name="Fauchery L."/>
            <person name="Kohler A."/>
            <person name="Kuo A."/>
            <person name="Labutti K."/>
            <person name="Pangilinan J."/>
            <person name="Lipzen A."/>
            <person name="Riley R."/>
            <person name="Andreopoulos W."/>
            <person name="He G."/>
            <person name="Johnson J."/>
            <person name="Barry K.W."/>
            <person name="Grigoriev I.V."/>
            <person name="Nagy L."/>
            <person name="Hibbett D."/>
            <person name="Henrissat B."/>
            <person name="Matheny P.B."/>
            <person name="Labbe J."/>
            <person name="Martin F."/>
        </authorList>
    </citation>
    <scope>NUCLEOTIDE SEQUENCE</scope>
    <source>
        <strain evidence="1">HHB10654</strain>
    </source>
</reference>
<sequence length="1030" mass="113178">MIDGIAICQRARWWKRSNEIIGLCREHAIRANLGMTDFPSVLQVADSIHGDAPSCHYGREATVAAIAPFAIDHYHPIPILLSATCKSETAPEFAVILGLLIEGWSLHGASVHGAMWFISTDGDATFRGALYAVLMDREFTGSLYLALTQLEGLNLQCGRDDIVMGPDAKHLVKRSATLLRSKDGMLVNGVIVHRTHLQEFLQLLPGQSYDTVKILIDPSDHQNVPRAVELLEALASLGDVDSSHMAPTELVVFSTIKLLGEFWYSFLEPLINPTLSLSEQLRCLSRFGHLSFALYHLHGSSFMSNQLYGDTQAFVKAAFVAVERQRHLDEDLPFYLYQMGSDRLEEIFGEVRTQNHDRNCDILQLSDRLSTSVDNVDILNSYPRWNPGQRRISYTGAEGVDHVNPRYFTGNLIVKDVFTGSVWAKGRLDAEKVLKRYSVAFDFSESLSVPGVDFLRPRGGDKFPGVSTDIDRSIFIEEPTQSTATDAGAISTSTPAEPPEDLIDISLEDILTEPDSAGNVATSEDDSRHWLEITLPNGTKKLYHKASLLGGLFKSDRRRLSVERVLRVRCYSKDFRKPTLFGEESPGENSFLVGDTVLCPIHILDAIVIGVASVIAIDRKGVRVSHVDLEELNSSSDIMISTQILVLRDVEVTEILDAPPSSLEDPTSDSASVDEHSVSVMTRKWVWNGDYARFLPLTSSTVTAQVTDNGSRNAYVVRVPGNLVQPIGLDIVPCHVLPPADRMRLEGRNIHSTCSISFDGLADVANSAYETREASDYIGKLKKHGQSTTLPYIDQNGAQQLIVAVATQTLIAKKSETGKVTCYQCGSIINSDAARGHVGLHILRALAGVVETGLRELVDPCTACGFCGRSGCETGLDKAGKSFRATSNCMRYHKFSYQSALNSSSRTPSTNVPMHCLLCGPDPITKRLPVIWKYNMFHHLRTQHPHRWDAARCIPHSLDAQVDTVLVISAEEYAAAMKGQQTSSPHSLATAPYPSFVSLPYLGNGSADLSTAASRTAQAPQSKRKSRTST</sequence>
<name>A0ACB8TKE0_9AGAM</name>
<proteinExistence type="predicted"/>
<comment type="caution">
    <text evidence="1">The sequence shown here is derived from an EMBL/GenBank/DDBJ whole genome shotgun (WGS) entry which is preliminary data.</text>
</comment>
<keyword evidence="2" id="KW-1185">Reference proteome</keyword>
<organism evidence="1 2">
    <name type="scientific">Artomyces pyxidatus</name>
    <dbReference type="NCBI Taxonomy" id="48021"/>
    <lineage>
        <taxon>Eukaryota</taxon>
        <taxon>Fungi</taxon>
        <taxon>Dikarya</taxon>
        <taxon>Basidiomycota</taxon>
        <taxon>Agaricomycotina</taxon>
        <taxon>Agaricomycetes</taxon>
        <taxon>Russulales</taxon>
        <taxon>Auriscalpiaceae</taxon>
        <taxon>Artomyces</taxon>
    </lineage>
</organism>
<gene>
    <name evidence="1" type="ORF">BV25DRAFT_1844785</name>
</gene>
<evidence type="ECO:0000313" key="2">
    <source>
        <dbReference type="Proteomes" id="UP000814140"/>
    </source>
</evidence>
<dbReference type="Proteomes" id="UP000814140">
    <property type="component" value="Unassembled WGS sequence"/>
</dbReference>